<dbReference type="InterPro" id="IPR011256">
    <property type="entry name" value="Reg_factor_effector_dom_sf"/>
</dbReference>
<protein>
    <submittedName>
        <fullName evidence="3">MerR family transcriptional regulator</fullName>
    </submittedName>
</protein>
<dbReference type="SUPFAM" id="SSF46955">
    <property type="entry name" value="Putative DNA-binding domain"/>
    <property type="match status" value="1"/>
</dbReference>
<evidence type="ECO:0000256" key="1">
    <source>
        <dbReference type="ARBA" id="ARBA00023125"/>
    </source>
</evidence>
<evidence type="ECO:0000313" key="4">
    <source>
        <dbReference type="Proteomes" id="UP001635816"/>
    </source>
</evidence>
<dbReference type="SUPFAM" id="SSF55136">
    <property type="entry name" value="Probable bacterial effector-binding domain"/>
    <property type="match status" value="1"/>
</dbReference>
<organism evidence="3 4">
    <name type="scientific">Mycolicibacterium nivoides</name>
    <dbReference type="NCBI Taxonomy" id="2487344"/>
    <lineage>
        <taxon>Bacteria</taxon>
        <taxon>Bacillati</taxon>
        <taxon>Actinomycetota</taxon>
        <taxon>Actinomycetes</taxon>
        <taxon>Mycobacteriales</taxon>
        <taxon>Mycobacteriaceae</taxon>
        <taxon>Mycolicibacterium</taxon>
    </lineage>
</organism>
<dbReference type="PANTHER" id="PTHR30204:SF97">
    <property type="entry name" value="MERR FAMILY REGULATORY PROTEIN"/>
    <property type="match status" value="1"/>
</dbReference>
<dbReference type="Pfam" id="PF06445">
    <property type="entry name" value="GyrI-like"/>
    <property type="match status" value="1"/>
</dbReference>
<gene>
    <name evidence="3" type="ORF">ACK4CT_32805</name>
</gene>
<sequence>MTIDLSIGDFSRMTQLSVKTLRHYHEVGLLEPDRIDSSTGYRYYVADQVPTAQVVRRLRQLGMPIADVRAVLASAPADRNRLITGHLQRLEEQLAETHSAVESLRAILERPGGNSAAAVIEHISVAATSAAAITATVDRDDLLPWWHGAMGELRATVAADANSGAAGAPAALFDFDIFAHDHGTATVFVPVERGVRPAGRVQDVVIPAAELAVMRHRGSHDDVDLAYGALGEYANRHEISIEGPLREYYERFSWDTDDSTEWLTTLCWPVFRADA</sequence>
<dbReference type="RefSeq" id="WP_409545532.1">
    <property type="nucleotide sequence ID" value="NZ_JBKBDD010000019.1"/>
</dbReference>
<dbReference type="Gene3D" id="3.20.80.10">
    <property type="entry name" value="Regulatory factor, effector binding domain"/>
    <property type="match status" value="1"/>
</dbReference>
<dbReference type="SMART" id="SM00871">
    <property type="entry name" value="AraC_E_bind"/>
    <property type="match status" value="1"/>
</dbReference>
<keyword evidence="4" id="KW-1185">Reference proteome</keyword>
<reference evidence="3 4" key="1">
    <citation type="submission" date="2024-12" db="EMBL/GenBank/DDBJ databases">
        <title>The coexistence of Mycolicibacterium septicum and Mycolicibacterium nivoides in clinical samples.</title>
        <authorList>
            <person name="Wang C."/>
            <person name="Feng Y."/>
            <person name="Zong Z."/>
        </authorList>
    </citation>
    <scope>NUCLEOTIDE SEQUENCE [LARGE SCALE GENOMIC DNA]</scope>
    <source>
        <strain evidence="3 4">120309</strain>
    </source>
</reference>
<dbReference type="CDD" id="cd01107">
    <property type="entry name" value="HTH_BmrR"/>
    <property type="match status" value="1"/>
</dbReference>
<dbReference type="InterPro" id="IPR000551">
    <property type="entry name" value="MerR-type_HTH_dom"/>
</dbReference>
<dbReference type="InterPro" id="IPR029442">
    <property type="entry name" value="GyrI-like"/>
</dbReference>
<feature type="domain" description="HTH merR-type" evidence="2">
    <location>
        <begin position="4"/>
        <end position="74"/>
    </location>
</feature>
<dbReference type="Pfam" id="PF13411">
    <property type="entry name" value="MerR_1"/>
    <property type="match status" value="1"/>
</dbReference>
<evidence type="ECO:0000313" key="3">
    <source>
        <dbReference type="EMBL" id="MFN6547984.1"/>
    </source>
</evidence>
<accession>A0ABW9LK74</accession>
<evidence type="ECO:0000259" key="2">
    <source>
        <dbReference type="PROSITE" id="PS50937"/>
    </source>
</evidence>
<dbReference type="PANTHER" id="PTHR30204">
    <property type="entry name" value="REDOX-CYCLING DRUG-SENSING TRANSCRIPTIONAL ACTIVATOR SOXR"/>
    <property type="match status" value="1"/>
</dbReference>
<dbReference type="InterPro" id="IPR009061">
    <property type="entry name" value="DNA-bd_dom_put_sf"/>
</dbReference>
<dbReference type="EMBL" id="JBKBDD010000019">
    <property type="protein sequence ID" value="MFN6547984.1"/>
    <property type="molecule type" value="Genomic_DNA"/>
</dbReference>
<dbReference type="InterPro" id="IPR010499">
    <property type="entry name" value="AraC_E-bd"/>
</dbReference>
<dbReference type="PROSITE" id="PS50937">
    <property type="entry name" value="HTH_MERR_2"/>
    <property type="match status" value="1"/>
</dbReference>
<dbReference type="SMART" id="SM00422">
    <property type="entry name" value="HTH_MERR"/>
    <property type="match status" value="1"/>
</dbReference>
<comment type="caution">
    <text evidence="3">The sequence shown here is derived from an EMBL/GenBank/DDBJ whole genome shotgun (WGS) entry which is preliminary data.</text>
</comment>
<dbReference type="Proteomes" id="UP001635816">
    <property type="component" value="Unassembled WGS sequence"/>
</dbReference>
<keyword evidence="1" id="KW-0238">DNA-binding</keyword>
<dbReference type="Gene3D" id="1.10.1660.10">
    <property type="match status" value="1"/>
</dbReference>
<dbReference type="InterPro" id="IPR047057">
    <property type="entry name" value="MerR_fam"/>
</dbReference>
<name>A0ABW9LK74_9MYCO</name>
<proteinExistence type="predicted"/>